<protein>
    <recommendedName>
        <fullName evidence="4">HEAT repeat domain-containing protein</fullName>
    </recommendedName>
</protein>
<evidence type="ECO:0000313" key="2">
    <source>
        <dbReference type="EMBL" id="GIM84985.1"/>
    </source>
</evidence>
<dbReference type="AlphaFoldDB" id="A0A919T2L9"/>
<dbReference type="SUPFAM" id="SSF48371">
    <property type="entry name" value="ARM repeat"/>
    <property type="match status" value="1"/>
</dbReference>
<keyword evidence="3" id="KW-1185">Reference proteome</keyword>
<evidence type="ECO:0008006" key="4">
    <source>
        <dbReference type="Google" id="ProtNLM"/>
    </source>
</evidence>
<comment type="caution">
    <text evidence="2">The sequence shown here is derived from an EMBL/GenBank/DDBJ whole genome shotgun (WGS) entry which is preliminary data.</text>
</comment>
<feature type="transmembrane region" description="Helical" evidence="1">
    <location>
        <begin position="24"/>
        <end position="47"/>
    </location>
</feature>
<dbReference type="Proteomes" id="UP000680865">
    <property type="component" value="Unassembled WGS sequence"/>
</dbReference>
<evidence type="ECO:0000313" key="3">
    <source>
        <dbReference type="Proteomes" id="UP000680865"/>
    </source>
</evidence>
<dbReference type="EMBL" id="BOQP01000073">
    <property type="protein sequence ID" value="GIM84985.1"/>
    <property type="molecule type" value="Genomic_DNA"/>
</dbReference>
<organism evidence="2 3">
    <name type="scientific">Winogradskya consettensis</name>
    <dbReference type="NCBI Taxonomy" id="113560"/>
    <lineage>
        <taxon>Bacteria</taxon>
        <taxon>Bacillati</taxon>
        <taxon>Actinomycetota</taxon>
        <taxon>Actinomycetes</taxon>
        <taxon>Micromonosporales</taxon>
        <taxon>Micromonosporaceae</taxon>
        <taxon>Winogradskya</taxon>
    </lineage>
</organism>
<dbReference type="InterPro" id="IPR011989">
    <property type="entry name" value="ARM-like"/>
</dbReference>
<reference evidence="2" key="1">
    <citation type="submission" date="2021-03" db="EMBL/GenBank/DDBJ databases">
        <title>Whole genome shotgun sequence of Actinoplanes consettensis NBRC 14913.</title>
        <authorList>
            <person name="Komaki H."/>
            <person name="Tamura T."/>
        </authorList>
    </citation>
    <scope>NUCLEOTIDE SEQUENCE</scope>
    <source>
        <strain evidence="2">NBRC 14913</strain>
    </source>
</reference>
<proteinExistence type="predicted"/>
<keyword evidence="1" id="KW-0472">Membrane</keyword>
<evidence type="ECO:0000256" key="1">
    <source>
        <dbReference type="SAM" id="Phobius"/>
    </source>
</evidence>
<accession>A0A919T2L9</accession>
<name>A0A919T2L9_9ACTN</name>
<dbReference type="InterPro" id="IPR016024">
    <property type="entry name" value="ARM-type_fold"/>
</dbReference>
<keyword evidence="1" id="KW-0812">Transmembrane</keyword>
<keyword evidence="1" id="KW-1133">Transmembrane helix</keyword>
<dbReference type="Gene3D" id="1.25.10.10">
    <property type="entry name" value="Leucine-rich Repeat Variant"/>
    <property type="match status" value="1"/>
</dbReference>
<sequence>MALVWLLLLWPVTAMVSLVVRNPLLGSLSLAAAVAMVALGALGKSLIMDRIVDRRTFPWGLMGAVASYPSLDGYRELLAAMLVTRDRTTLTQLGWHPALAHDLIRHARLGRLRPEIKPFSIRVRRRRDPLAWALASLDTDGYVREAAVTAMAARPRPEFVPFLVERSLDWVPPVRERAFTALSTLLATHPSVYGPLVRLELPRIERRKGAGRIVSVVPGR</sequence>
<gene>
    <name evidence="2" type="ORF">Aco04nite_94080</name>
</gene>